<evidence type="ECO:0000313" key="7">
    <source>
        <dbReference type="EMBL" id="ACO65568.1"/>
    </source>
</evidence>
<dbReference type="GO" id="GO:0016020">
    <property type="term" value="C:membrane"/>
    <property type="evidence" value="ECO:0007669"/>
    <property type="project" value="UniProtKB-SubCell"/>
</dbReference>
<evidence type="ECO:0000256" key="2">
    <source>
        <dbReference type="ARBA" id="ARBA00010095"/>
    </source>
</evidence>
<comment type="similarity">
    <text evidence="2">Belongs to the cornichon family.</text>
</comment>
<dbReference type="eggNOG" id="KOG2729">
    <property type="taxonomic scope" value="Eukaryota"/>
</dbReference>
<keyword evidence="8" id="KW-1185">Reference proteome</keyword>
<dbReference type="OMA" id="HLVMGHW"/>
<evidence type="ECO:0000256" key="1">
    <source>
        <dbReference type="ARBA" id="ARBA00004141"/>
    </source>
</evidence>
<dbReference type="STRING" id="296587.C1ECE3"/>
<reference evidence="7 8" key="1">
    <citation type="journal article" date="2009" name="Science">
        <title>Green evolution and dynamic adaptations revealed by genomes of the marine picoeukaryotes Micromonas.</title>
        <authorList>
            <person name="Worden A.Z."/>
            <person name="Lee J.H."/>
            <person name="Mock T."/>
            <person name="Rouze P."/>
            <person name="Simmons M.P."/>
            <person name="Aerts A.L."/>
            <person name="Allen A.E."/>
            <person name="Cuvelier M.L."/>
            <person name="Derelle E."/>
            <person name="Everett M.V."/>
            <person name="Foulon E."/>
            <person name="Grimwood J."/>
            <person name="Gundlach H."/>
            <person name="Henrissat B."/>
            <person name="Napoli C."/>
            <person name="McDonald S.M."/>
            <person name="Parker M.S."/>
            <person name="Rombauts S."/>
            <person name="Salamov A."/>
            <person name="Von Dassow P."/>
            <person name="Badger J.H."/>
            <person name="Coutinho P.M."/>
            <person name="Demir E."/>
            <person name="Dubchak I."/>
            <person name="Gentemann C."/>
            <person name="Eikrem W."/>
            <person name="Gready J.E."/>
            <person name="John U."/>
            <person name="Lanier W."/>
            <person name="Lindquist E.A."/>
            <person name="Lucas S."/>
            <person name="Mayer K.F."/>
            <person name="Moreau H."/>
            <person name="Not F."/>
            <person name="Otillar R."/>
            <person name="Panaud O."/>
            <person name="Pangilinan J."/>
            <person name="Paulsen I."/>
            <person name="Piegu B."/>
            <person name="Poliakov A."/>
            <person name="Robbens S."/>
            <person name="Schmutz J."/>
            <person name="Toulza E."/>
            <person name="Wyss T."/>
            <person name="Zelensky A."/>
            <person name="Zhou K."/>
            <person name="Armbrust E.V."/>
            <person name="Bhattacharya D."/>
            <person name="Goodenough U.W."/>
            <person name="Van de Peer Y."/>
            <person name="Grigoriev I.V."/>
        </authorList>
    </citation>
    <scope>NUCLEOTIDE SEQUENCE [LARGE SCALE GENOMIC DNA]</scope>
    <source>
        <strain evidence="8">RCC299 / NOUM17</strain>
    </source>
</reference>
<dbReference type="AlphaFoldDB" id="C1ECE3"/>
<evidence type="ECO:0000256" key="3">
    <source>
        <dbReference type="ARBA" id="ARBA00022692"/>
    </source>
</evidence>
<dbReference type="OrthoDB" id="434393at2759"/>
<dbReference type="InterPro" id="IPR003377">
    <property type="entry name" value="Cornichon"/>
</dbReference>
<dbReference type="EMBL" id="CP001329">
    <property type="protein sequence ID" value="ACO65568.1"/>
    <property type="molecule type" value="Genomic_DNA"/>
</dbReference>
<evidence type="ECO:0000313" key="8">
    <source>
        <dbReference type="Proteomes" id="UP000002009"/>
    </source>
</evidence>
<keyword evidence="4 6" id="KW-1133">Transmembrane helix</keyword>
<organism evidence="7 8">
    <name type="scientific">Micromonas commoda (strain RCC299 / NOUM17 / CCMP2709)</name>
    <name type="common">Picoplanktonic green alga</name>
    <dbReference type="NCBI Taxonomy" id="296587"/>
    <lineage>
        <taxon>Eukaryota</taxon>
        <taxon>Viridiplantae</taxon>
        <taxon>Chlorophyta</taxon>
        <taxon>Mamiellophyceae</taxon>
        <taxon>Mamiellales</taxon>
        <taxon>Mamiellaceae</taxon>
        <taxon>Micromonas</taxon>
    </lineage>
</organism>
<dbReference type="Proteomes" id="UP000002009">
    <property type="component" value="Chromosome 9"/>
</dbReference>
<dbReference type="RefSeq" id="XP_002504310.1">
    <property type="nucleotide sequence ID" value="XM_002504264.1"/>
</dbReference>
<dbReference type="PANTHER" id="PTHR12290">
    <property type="entry name" value="CORNICHON-RELATED"/>
    <property type="match status" value="1"/>
</dbReference>
<evidence type="ECO:0000256" key="4">
    <source>
        <dbReference type="ARBA" id="ARBA00022989"/>
    </source>
</evidence>
<dbReference type="SMART" id="SM01398">
    <property type="entry name" value="Cornichon"/>
    <property type="match status" value="1"/>
</dbReference>
<evidence type="ECO:0008006" key="9">
    <source>
        <dbReference type="Google" id="ProtNLM"/>
    </source>
</evidence>
<evidence type="ECO:0000256" key="5">
    <source>
        <dbReference type="ARBA" id="ARBA00023136"/>
    </source>
</evidence>
<accession>C1ECE3</accession>
<proteinExistence type="inferred from homology"/>
<dbReference type="GO" id="GO:0016192">
    <property type="term" value="P:vesicle-mediated transport"/>
    <property type="evidence" value="ECO:0007669"/>
    <property type="project" value="InterPro"/>
</dbReference>
<name>C1ECE3_MICCC</name>
<comment type="subcellular location">
    <subcellularLocation>
        <location evidence="1">Membrane</location>
        <topology evidence="1">Multi-pass membrane protein</topology>
    </subcellularLocation>
</comment>
<sequence>MAVLFLWILAFLVLGAVMGINLYALICLSDLQADLINPHDCAGRINKLVMPEIIAHAAAAGLMMLCGSWSMVLVNGPLIAWHVRQVGRNQHLADVTEIFNQLDKEKSVRVGKAMVYALVFLTAAYRGTERGVNMFLDPDEKAKMAEFFKDAVASSVHHF</sequence>
<dbReference type="FunCoup" id="C1ECE3">
    <property type="interactions" value="1769"/>
</dbReference>
<dbReference type="GeneID" id="8246495"/>
<keyword evidence="5 6" id="KW-0472">Membrane</keyword>
<feature type="transmembrane region" description="Helical" evidence="6">
    <location>
        <begin position="53"/>
        <end position="74"/>
    </location>
</feature>
<keyword evidence="3 6" id="KW-0812">Transmembrane</keyword>
<evidence type="ECO:0000256" key="6">
    <source>
        <dbReference type="SAM" id="Phobius"/>
    </source>
</evidence>
<dbReference type="InParanoid" id="C1ECE3"/>
<protein>
    <recommendedName>
        <fullName evidence="9">Cornichon family protein</fullName>
    </recommendedName>
</protein>
<dbReference type="KEGG" id="mis:MICPUN_102339"/>
<dbReference type="Pfam" id="PF03311">
    <property type="entry name" value="Cornichon"/>
    <property type="match status" value="1"/>
</dbReference>
<gene>
    <name evidence="7" type="ORF">MICPUN_102339</name>
</gene>